<feature type="region of interest" description="Disordered" evidence="1">
    <location>
        <begin position="65"/>
        <end position="85"/>
    </location>
</feature>
<keyword evidence="3" id="KW-1185">Reference proteome</keyword>
<feature type="compositionally biased region" description="Low complexity" evidence="1">
    <location>
        <begin position="207"/>
        <end position="230"/>
    </location>
</feature>
<feature type="region of interest" description="Disordered" evidence="1">
    <location>
        <begin position="184"/>
        <end position="246"/>
    </location>
</feature>
<reference evidence="3" key="1">
    <citation type="journal article" date="2014" name="Proc. Natl. Acad. Sci. U.S.A.">
        <title>Extensive sampling of basidiomycete genomes demonstrates inadequacy of the white-rot/brown-rot paradigm for wood decay fungi.</title>
        <authorList>
            <person name="Riley R."/>
            <person name="Salamov A.A."/>
            <person name="Brown D.W."/>
            <person name="Nagy L.G."/>
            <person name="Floudas D."/>
            <person name="Held B.W."/>
            <person name="Levasseur A."/>
            <person name="Lombard V."/>
            <person name="Morin E."/>
            <person name="Otillar R."/>
            <person name="Lindquist E.A."/>
            <person name="Sun H."/>
            <person name="LaButti K.M."/>
            <person name="Schmutz J."/>
            <person name="Jabbour D."/>
            <person name="Luo H."/>
            <person name="Baker S.E."/>
            <person name="Pisabarro A.G."/>
            <person name="Walton J.D."/>
            <person name="Blanchette R.A."/>
            <person name="Henrissat B."/>
            <person name="Martin F."/>
            <person name="Cullen D."/>
            <person name="Hibbett D.S."/>
            <person name="Grigoriev I.V."/>
        </authorList>
    </citation>
    <scope>NUCLEOTIDE SEQUENCE [LARGE SCALE GENOMIC DNA]</scope>
    <source>
        <strain evidence="3">CBS 339.88</strain>
    </source>
</reference>
<dbReference type="STRING" id="685588.A0A067SN11"/>
<proteinExistence type="predicted"/>
<dbReference type="Proteomes" id="UP000027222">
    <property type="component" value="Unassembled WGS sequence"/>
</dbReference>
<protein>
    <submittedName>
        <fullName evidence="2">Uncharacterized protein</fullName>
    </submittedName>
</protein>
<evidence type="ECO:0000256" key="1">
    <source>
        <dbReference type="SAM" id="MobiDB-lite"/>
    </source>
</evidence>
<organism evidence="2 3">
    <name type="scientific">Galerina marginata (strain CBS 339.88)</name>
    <dbReference type="NCBI Taxonomy" id="685588"/>
    <lineage>
        <taxon>Eukaryota</taxon>
        <taxon>Fungi</taxon>
        <taxon>Dikarya</taxon>
        <taxon>Basidiomycota</taxon>
        <taxon>Agaricomycotina</taxon>
        <taxon>Agaricomycetes</taxon>
        <taxon>Agaricomycetidae</taxon>
        <taxon>Agaricales</taxon>
        <taxon>Agaricineae</taxon>
        <taxon>Strophariaceae</taxon>
        <taxon>Galerina</taxon>
    </lineage>
</organism>
<evidence type="ECO:0000313" key="3">
    <source>
        <dbReference type="Proteomes" id="UP000027222"/>
    </source>
</evidence>
<dbReference type="OrthoDB" id="3360715at2759"/>
<dbReference type="AlphaFoldDB" id="A0A067SN11"/>
<sequence>MSQLSEQSIQDSFHSYLKSSLTQAKAERLLDVDVLASAEGDLMITGPALCLYFAALRCTTNPPSVPLPRSSKSRGSAGASQQQHQELSYENCPPAFVSFLRVWANAVPSIQSLEPEAQHDLARVICGLPPLLVPAPAAQGNGDQQQQTQLINGIAADLRAVAIEISQRRSFQDRYNADLQAALDAGAGPETPSPRKASFAPPPMYDPSPSQNSSQNSSQSSSPGHSPRQSVDSTNSFNRSPSPSLLTQESPAIEFIRETLYASLADALESHPSLLSLLHTDRPRAYFASVSFAILLVATTSLTAEGHIVGVLGKKLTIGECPRELRPFMAELASIGRAAREMEEEDDRVAMGCAERGREVPVGRMERVRRVLEGGVGDGSGRRSVEGRAVAFANRVNALSLGMTRLRAFRERQEDVFAVLAGIGS</sequence>
<accession>A0A067SN11</accession>
<feature type="compositionally biased region" description="Low complexity" evidence="1">
    <location>
        <begin position="69"/>
        <end position="82"/>
    </location>
</feature>
<dbReference type="HOGENOM" id="CLU_025806_0_0_1"/>
<dbReference type="EMBL" id="KL142389">
    <property type="protein sequence ID" value="KDR72315.1"/>
    <property type="molecule type" value="Genomic_DNA"/>
</dbReference>
<gene>
    <name evidence="2" type="ORF">GALMADRAFT_102046</name>
</gene>
<name>A0A067SN11_GALM3</name>
<feature type="compositionally biased region" description="Polar residues" evidence="1">
    <location>
        <begin position="231"/>
        <end position="246"/>
    </location>
</feature>
<evidence type="ECO:0000313" key="2">
    <source>
        <dbReference type="EMBL" id="KDR72315.1"/>
    </source>
</evidence>